<protein>
    <submittedName>
        <fullName evidence="1">Uncharacterized protein</fullName>
    </submittedName>
</protein>
<evidence type="ECO:0000313" key="1">
    <source>
        <dbReference type="EMBL" id="GIY55958.1"/>
    </source>
</evidence>
<sequence length="125" mass="14135">MLAEAQQLFLDCIKHKINSVFKETKLTLKLRVKFLQLKNRSSGQQTGIRNRLLVLPLPQPLPTYDREQSLVAIATDVCAKIRVRDSHFARRAPFPLHPGLEISTRAGLPYPSHTLHLATPSCIEN</sequence>
<dbReference type="Proteomes" id="UP001054837">
    <property type="component" value="Unassembled WGS sequence"/>
</dbReference>
<dbReference type="EMBL" id="BPLQ01011146">
    <property type="protein sequence ID" value="GIY55958.1"/>
    <property type="molecule type" value="Genomic_DNA"/>
</dbReference>
<dbReference type="AlphaFoldDB" id="A0AAV4UDU6"/>
<gene>
    <name evidence="1" type="ORF">CDAR_13501</name>
</gene>
<reference evidence="1 2" key="1">
    <citation type="submission" date="2021-06" db="EMBL/GenBank/DDBJ databases">
        <title>Caerostris darwini draft genome.</title>
        <authorList>
            <person name="Kono N."/>
            <person name="Arakawa K."/>
        </authorList>
    </citation>
    <scope>NUCLEOTIDE SEQUENCE [LARGE SCALE GENOMIC DNA]</scope>
</reference>
<evidence type="ECO:0000313" key="2">
    <source>
        <dbReference type="Proteomes" id="UP001054837"/>
    </source>
</evidence>
<accession>A0AAV4UDU6</accession>
<name>A0AAV4UDU6_9ARAC</name>
<proteinExistence type="predicted"/>
<comment type="caution">
    <text evidence="1">The sequence shown here is derived from an EMBL/GenBank/DDBJ whole genome shotgun (WGS) entry which is preliminary data.</text>
</comment>
<keyword evidence="2" id="KW-1185">Reference proteome</keyword>
<organism evidence="1 2">
    <name type="scientific">Caerostris darwini</name>
    <dbReference type="NCBI Taxonomy" id="1538125"/>
    <lineage>
        <taxon>Eukaryota</taxon>
        <taxon>Metazoa</taxon>
        <taxon>Ecdysozoa</taxon>
        <taxon>Arthropoda</taxon>
        <taxon>Chelicerata</taxon>
        <taxon>Arachnida</taxon>
        <taxon>Araneae</taxon>
        <taxon>Araneomorphae</taxon>
        <taxon>Entelegynae</taxon>
        <taxon>Araneoidea</taxon>
        <taxon>Araneidae</taxon>
        <taxon>Caerostris</taxon>
    </lineage>
</organism>